<feature type="domain" description="TonB-dependent receptor-like beta-barrel" evidence="14">
    <location>
        <begin position="267"/>
        <end position="748"/>
    </location>
</feature>
<evidence type="ECO:0000256" key="9">
    <source>
        <dbReference type="ARBA" id="ARBA00023136"/>
    </source>
</evidence>
<reference evidence="16 17" key="1">
    <citation type="journal article" date="2015" name="Biotechnol. Bioeng.">
        <title>Genome sequence and phenotypic characterization of Caulobacter segnis.</title>
        <authorList>
            <person name="Patel S."/>
            <person name="Fletcher B."/>
            <person name="Scott D.C."/>
            <person name="Ely B."/>
        </authorList>
    </citation>
    <scope>NUCLEOTIDE SEQUENCE [LARGE SCALE GENOMIC DNA]</scope>
    <source>
        <strain evidence="16 17">TK0059</strain>
    </source>
</reference>
<keyword evidence="10 11" id="KW-0998">Cell outer membrane</keyword>
<evidence type="ECO:0000256" key="8">
    <source>
        <dbReference type="ARBA" id="ARBA00023077"/>
    </source>
</evidence>
<feature type="chain" id="PRO_5045787340" evidence="13">
    <location>
        <begin position="26"/>
        <end position="785"/>
    </location>
</feature>
<evidence type="ECO:0000256" key="2">
    <source>
        <dbReference type="ARBA" id="ARBA00022448"/>
    </source>
</evidence>
<evidence type="ECO:0000313" key="16">
    <source>
        <dbReference type="EMBL" id="AVQ02507.1"/>
    </source>
</evidence>
<keyword evidence="16" id="KW-0675">Receptor</keyword>
<keyword evidence="5 11" id="KW-0812">Transmembrane</keyword>
<keyword evidence="13" id="KW-0732">Signal</keyword>
<keyword evidence="3 11" id="KW-1134">Transmembrane beta strand</keyword>
<keyword evidence="8 12" id="KW-0798">TonB box</keyword>
<dbReference type="EMBL" id="CP027850">
    <property type="protein sequence ID" value="AVQ02507.1"/>
    <property type="molecule type" value="Genomic_DNA"/>
</dbReference>
<evidence type="ECO:0000256" key="5">
    <source>
        <dbReference type="ARBA" id="ARBA00022692"/>
    </source>
</evidence>
<evidence type="ECO:0000256" key="6">
    <source>
        <dbReference type="ARBA" id="ARBA00023004"/>
    </source>
</evidence>
<dbReference type="Pfam" id="PF00593">
    <property type="entry name" value="TonB_dep_Rec_b-barrel"/>
    <property type="match status" value="1"/>
</dbReference>
<keyword evidence="7" id="KW-0406">Ion transport</keyword>
<dbReference type="InterPro" id="IPR039426">
    <property type="entry name" value="TonB-dep_rcpt-like"/>
</dbReference>
<accession>A0ABM6TH57</accession>
<evidence type="ECO:0000259" key="15">
    <source>
        <dbReference type="Pfam" id="PF07715"/>
    </source>
</evidence>
<keyword evidence="17" id="KW-1185">Reference proteome</keyword>
<dbReference type="PANTHER" id="PTHR32552">
    <property type="entry name" value="FERRICHROME IRON RECEPTOR-RELATED"/>
    <property type="match status" value="1"/>
</dbReference>
<proteinExistence type="inferred from homology"/>
<dbReference type="InterPro" id="IPR012910">
    <property type="entry name" value="Plug_dom"/>
</dbReference>
<dbReference type="InterPro" id="IPR036942">
    <property type="entry name" value="Beta-barrel_TonB_sf"/>
</dbReference>
<dbReference type="InterPro" id="IPR000531">
    <property type="entry name" value="Beta-barrel_TonB"/>
</dbReference>
<gene>
    <name evidence="16" type="ORF">B7G68_12020</name>
</gene>
<keyword evidence="4" id="KW-0410">Iron transport</keyword>
<feature type="domain" description="TonB-dependent receptor plug" evidence="15">
    <location>
        <begin position="55"/>
        <end position="160"/>
    </location>
</feature>
<evidence type="ECO:0000256" key="11">
    <source>
        <dbReference type="PROSITE-ProRule" id="PRU01360"/>
    </source>
</evidence>
<keyword evidence="9 11" id="KW-0472">Membrane</keyword>
<evidence type="ECO:0000256" key="12">
    <source>
        <dbReference type="RuleBase" id="RU003357"/>
    </source>
</evidence>
<evidence type="ECO:0000313" key="17">
    <source>
        <dbReference type="Proteomes" id="UP000240527"/>
    </source>
</evidence>
<evidence type="ECO:0000256" key="4">
    <source>
        <dbReference type="ARBA" id="ARBA00022496"/>
    </source>
</evidence>
<organism evidence="16 17">
    <name type="scientific">Caulobacter segnis</name>
    <dbReference type="NCBI Taxonomy" id="88688"/>
    <lineage>
        <taxon>Bacteria</taxon>
        <taxon>Pseudomonadati</taxon>
        <taxon>Pseudomonadota</taxon>
        <taxon>Alphaproteobacteria</taxon>
        <taxon>Caulobacterales</taxon>
        <taxon>Caulobacteraceae</taxon>
        <taxon>Caulobacter</taxon>
    </lineage>
</organism>
<evidence type="ECO:0000256" key="1">
    <source>
        <dbReference type="ARBA" id="ARBA00004571"/>
    </source>
</evidence>
<dbReference type="Proteomes" id="UP000240527">
    <property type="component" value="Chromosome"/>
</dbReference>
<feature type="signal peptide" evidence="13">
    <location>
        <begin position="1"/>
        <end position="25"/>
    </location>
</feature>
<evidence type="ECO:0000256" key="10">
    <source>
        <dbReference type="ARBA" id="ARBA00023237"/>
    </source>
</evidence>
<evidence type="ECO:0000256" key="13">
    <source>
        <dbReference type="SAM" id="SignalP"/>
    </source>
</evidence>
<dbReference type="InterPro" id="IPR037066">
    <property type="entry name" value="Plug_dom_sf"/>
</dbReference>
<dbReference type="PANTHER" id="PTHR32552:SF81">
    <property type="entry name" value="TONB-DEPENDENT OUTER MEMBRANE RECEPTOR"/>
    <property type="match status" value="1"/>
</dbReference>
<sequence length="785" mass="84833">MRYLHTRNLMVAVSGLALMTGAAHAAEPAAAPADTSASQVEELLVTAQKREQKTVDVPLALTAYSGAFLDKLGVQEFEELGQFVPGFDVQNQSPNNPGFVMRGITSDSGEATNEPRVSVYQDGVSVSKSRGSYTELFDLERVEVAKGPQSTLYGRGALIGAVNVIQAKAKHTQDWSAKVEGGNYGYWLAEGMINMPITDSLAIRLSGRAKQRDGYVKNLLGGEDFNSTDTKAVRLAINYAPGDRFKLDVLYNYEIDKPSGTSFKSLSYAPTNPTTGAVIGDLGRNSGAALTTVDGFENGQKLGLNRRLWSLTSLASYKISDSLTLNSTSAYRYFSGEEVFDPDGFSLPMFTFAEDAEGKSASQEFRLNYDNGGKITAFGGLSYFWEDGSQRVPLLINEKVTYLFLTGQLARPNGLSMTTINALPGLSVFPSNHLEEYTNYGKTNSYDAFADVTVHATDKLELAAGLRYTYDDKQSGYKAVLNGPSIVGGSSATAGVRGLLVQSTLNNAAQYKSFTDSGVTYRAVARYAVTDNANVYASVSTGRRPKVLSGSNSKPGAAATFREIPAEKVTSYEAGAKGEFLERRLVLEGSVYHYEYTNFQTSVRDANGLVTSTNAGSAKSTGFEGQATYQPTADVSLFATYGYSHARFAVGLFDGNHFRLSPDHSVSVGANLSTTIAGGRLTFLPTYTWQSEQFFDNNNDIASLQSTTGTIKDTVQDERQKAFGLANLRLTYQPEGRNVTFGAFVNNVFDEKYIKDAGNTGDAFGIATFIAGEPRFYGLSVSIRH</sequence>
<dbReference type="PROSITE" id="PS52016">
    <property type="entry name" value="TONB_DEPENDENT_REC_3"/>
    <property type="match status" value="1"/>
</dbReference>
<dbReference type="Gene3D" id="2.40.170.20">
    <property type="entry name" value="TonB-dependent receptor, beta-barrel domain"/>
    <property type="match status" value="1"/>
</dbReference>
<protein>
    <submittedName>
        <fullName evidence="16">TonB-dependent receptor</fullName>
    </submittedName>
</protein>
<evidence type="ECO:0000256" key="7">
    <source>
        <dbReference type="ARBA" id="ARBA00023065"/>
    </source>
</evidence>
<evidence type="ECO:0000259" key="14">
    <source>
        <dbReference type="Pfam" id="PF00593"/>
    </source>
</evidence>
<evidence type="ECO:0000256" key="3">
    <source>
        <dbReference type="ARBA" id="ARBA00022452"/>
    </source>
</evidence>
<keyword evidence="2 11" id="KW-0813">Transport</keyword>
<dbReference type="Gene3D" id="2.170.130.10">
    <property type="entry name" value="TonB-dependent receptor, plug domain"/>
    <property type="match status" value="1"/>
</dbReference>
<dbReference type="SUPFAM" id="SSF56935">
    <property type="entry name" value="Porins"/>
    <property type="match status" value="1"/>
</dbReference>
<comment type="similarity">
    <text evidence="11 12">Belongs to the TonB-dependent receptor family.</text>
</comment>
<keyword evidence="6" id="KW-0408">Iron</keyword>
<comment type="subcellular location">
    <subcellularLocation>
        <location evidence="1 11">Cell outer membrane</location>
        <topology evidence="1 11">Multi-pass membrane protein</topology>
    </subcellularLocation>
</comment>
<dbReference type="Pfam" id="PF07715">
    <property type="entry name" value="Plug"/>
    <property type="match status" value="1"/>
</dbReference>
<name>A0ABM6TH57_9CAUL</name>